<protein>
    <submittedName>
        <fullName evidence="3">DUF3347 domain-containing protein</fullName>
    </submittedName>
</protein>
<proteinExistence type="predicted"/>
<comment type="caution">
    <text evidence="3">The sequence shown here is derived from an EMBL/GenBank/DDBJ whole genome shotgun (WGS) entry which is preliminary data.</text>
</comment>
<feature type="region of interest" description="Disordered" evidence="1">
    <location>
        <begin position="28"/>
        <end position="47"/>
    </location>
</feature>
<reference evidence="3 4" key="1">
    <citation type="submission" date="2021-03" db="EMBL/GenBank/DDBJ databases">
        <title>Assistant Professor.</title>
        <authorList>
            <person name="Huq M.A."/>
        </authorList>
    </citation>
    <scope>NUCLEOTIDE SEQUENCE [LARGE SCALE GENOMIC DNA]</scope>
    <source>
        <strain evidence="3 4">MAH-29</strain>
    </source>
</reference>
<dbReference type="Proteomes" id="UP000677244">
    <property type="component" value="Unassembled WGS sequence"/>
</dbReference>
<keyword evidence="4" id="KW-1185">Reference proteome</keyword>
<feature type="domain" description="DUF3347" evidence="2">
    <location>
        <begin position="60"/>
        <end position="150"/>
    </location>
</feature>
<feature type="compositionally biased region" description="Polar residues" evidence="1">
    <location>
        <begin position="38"/>
        <end position="47"/>
    </location>
</feature>
<organism evidence="3 4">
    <name type="scientific">Niastella soli</name>
    <dbReference type="NCBI Taxonomy" id="2821487"/>
    <lineage>
        <taxon>Bacteria</taxon>
        <taxon>Pseudomonadati</taxon>
        <taxon>Bacteroidota</taxon>
        <taxon>Chitinophagia</taxon>
        <taxon>Chitinophagales</taxon>
        <taxon>Chitinophagaceae</taxon>
        <taxon>Niastella</taxon>
    </lineage>
</organism>
<dbReference type="RefSeq" id="WP_209139704.1">
    <property type="nucleotide sequence ID" value="NZ_JAGHKO010000004.1"/>
</dbReference>
<dbReference type="EMBL" id="JAGHKO010000004">
    <property type="protein sequence ID" value="MBO9201650.1"/>
    <property type="molecule type" value="Genomic_DNA"/>
</dbReference>
<sequence>MKKTLIVVIVLAIFVLIARPFFCNSKKNDKSAGETAETKQQPVSISDNSDAFNQSYTQLLNAYNELKNALVASDAAKASAAAQQVRTTADSLKVNEIKGDSTGLIKETAQTYTSTITGSAQALIAEKDIEGKRKEFVNIADAIWSLTRTVRYNGKKLYWEYCPMAFDNKGAYWISYERDIKNPYFGSKMLTCGSVEDSLDYSK</sequence>
<evidence type="ECO:0000313" key="3">
    <source>
        <dbReference type="EMBL" id="MBO9201650.1"/>
    </source>
</evidence>
<evidence type="ECO:0000259" key="2">
    <source>
        <dbReference type="Pfam" id="PF11827"/>
    </source>
</evidence>
<evidence type="ECO:0000313" key="4">
    <source>
        <dbReference type="Proteomes" id="UP000677244"/>
    </source>
</evidence>
<dbReference type="InterPro" id="IPR021782">
    <property type="entry name" value="DUF3347"/>
</dbReference>
<accession>A0ABS3YUS5</accession>
<dbReference type="Pfam" id="PF11827">
    <property type="entry name" value="DUF3347"/>
    <property type="match status" value="1"/>
</dbReference>
<evidence type="ECO:0000256" key="1">
    <source>
        <dbReference type="SAM" id="MobiDB-lite"/>
    </source>
</evidence>
<gene>
    <name evidence="3" type="ORF">J7I42_15315</name>
</gene>
<name>A0ABS3YUS5_9BACT</name>